<evidence type="ECO:0000256" key="1">
    <source>
        <dbReference type="SAM" id="MobiDB-lite"/>
    </source>
</evidence>
<dbReference type="EMBL" id="CAMXCT020005668">
    <property type="protein sequence ID" value="CAL1166318.1"/>
    <property type="molecule type" value="Genomic_DNA"/>
</dbReference>
<organism evidence="2">
    <name type="scientific">Cladocopium goreaui</name>
    <dbReference type="NCBI Taxonomy" id="2562237"/>
    <lineage>
        <taxon>Eukaryota</taxon>
        <taxon>Sar</taxon>
        <taxon>Alveolata</taxon>
        <taxon>Dinophyceae</taxon>
        <taxon>Suessiales</taxon>
        <taxon>Symbiodiniaceae</taxon>
        <taxon>Cladocopium</taxon>
    </lineage>
</organism>
<feature type="compositionally biased region" description="Basic and acidic residues" evidence="1">
    <location>
        <begin position="408"/>
        <end position="419"/>
    </location>
</feature>
<feature type="region of interest" description="Disordered" evidence="1">
    <location>
        <begin position="375"/>
        <end position="438"/>
    </location>
</feature>
<name>A0A9P1GH37_9DINO</name>
<accession>A0A9P1GH37</accession>
<reference evidence="2" key="1">
    <citation type="submission" date="2022-10" db="EMBL/GenBank/DDBJ databases">
        <authorList>
            <person name="Chen Y."/>
            <person name="Dougan E. K."/>
            <person name="Chan C."/>
            <person name="Rhodes N."/>
            <person name="Thang M."/>
        </authorList>
    </citation>
    <scope>NUCLEOTIDE SEQUENCE</scope>
</reference>
<keyword evidence="4" id="KW-1185">Reference proteome</keyword>
<dbReference type="OrthoDB" id="420912at2759"/>
<dbReference type="EMBL" id="CAMXCT010005668">
    <property type="protein sequence ID" value="CAI4012943.1"/>
    <property type="molecule type" value="Genomic_DNA"/>
</dbReference>
<feature type="compositionally biased region" description="Low complexity" evidence="1">
    <location>
        <begin position="378"/>
        <end position="401"/>
    </location>
</feature>
<dbReference type="InterPro" id="IPR045287">
    <property type="entry name" value="PAB"/>
</dbReference>
<dbReference type="AlphaFoldDB" id="A0A9P1GH37"/>
<proteinExistence type="predicted"/>
<comment type="caution">
    <text evidence="2">The sequence shown here is derived from an EMBL/GenBank/DDBJ whole genome shotgun (WGS) entry which is preliminary data.</text>
</comment>
<dbReference type="EMBL" id="CAMXCT030005668">
    <property type="protein sequence ID" value="CAL4800255.1"/>
    <property type="molecule type" value="Genomic_DNA"/>
</dbReference>
<dbReference type="PANTHER" id="PTHR35115:SF1">
    <property type="entry name" value="PROTEIN IN CHLOROPLAST ATPASE BIOGENESIS, CHLOROPLASTIC"/>
    <property type="match status" value="1"/>
</dbReference>
<reference evidence="3 4" key="2">
    <citation type="submission" date="2024-05" db="EMBL/GenBank/DDBJ databases">
        <authorList>
            <person name="Chen Y."/>
            <person name="Shah S."/>
            <person name="Dougan E. K."/>
            <person name="Thang M."/>
            <person name="Chan C."/>
        </authorList>
    </citation>
    <scope>NUCLEOTIDE SEQUENCE [LARGE SCALE GENOMIC DNA]</scope>
</reference>
<evidence type="ECO:0000313" key="3">
    <source>
        <dbReference type="EMBL" id="CAL4800255.1"/>
    </source>
</evidence>
<evidence type="ECO:0000313" key="4">
    <source>
        <dbReference type="Proteomes" id="UP001152797"/>
    </source>
</evidence>
<dbReference type="Proteomes" id="UP001152797">
    <property type="component" value="Unassembled WGS sequence"/>
</dbReference>
<gene>
    <name evidence="2" type="ORF">C1SCF055_LOCUS37962</name>
</gene>
<dbReference type="PANTHER" id="PTHR35115">
    <property type="entry name" value="CYCLIN DELTA-3"/>
    <property type="match status" value="1"/>
</dbReference>
<evidence type="ECO:0000313" key="2">
    <source>
        <dbReference type="EMBL" id="CAI4012943.1"/>
    </source>
</evidence>
<protein>
    <submittedName>
        <fullName evidence="2">Uncharacterized protein</fullName>
    </submittedName>
</protein>
<sequence length="705" mass="78714">MDLPAITPVTPVAPALGQARSSRLRSAFSERLRPRPSGRISASGVGLWQAGALSAALAGVRKVRVSRGRRLRAQRQVLKAVSLDEGVEVAAAKVDALKSLISKVLEVKSMPQQLEPFLRVLQASGYDILDKDEWRKIGGDLHPFLLPVATKGTFDDDLEVLALLIRAPNGKQLRPDEWQVVTQQPRKTKVVKLMADDISRYIVKRAEEATFRKEKQDMPIIEATKDLYEVRFQGQDQTALDKWLLLEVGAFPDVYKNLAMEHITSGDAMTGLVIADTMRETFGYTWAFPHAYVSTLLNTYFDGKKEMEDRHIEGNHCAQQCFTAGYPLWTLEDDTDETLNKLLGYAQMPQPGALILRIGASHKSHEKKVLVSLGNTRNAPLSPSSPSNPSNQSSPKSPNPRNRVKVAHLGDEIDHGDRRHGSKRTPRSKESPGGMPLSPHRLAIDSALQCMQSRKSQLDVRNVERPSKWNLARLALAGPQSDEDGNLTEVQKLLRRVKGEYTTVTQKEDVLETIMNATAHASFECLGRFEMEPSCADLPSIWGSICLWFSVAVAVNPPLGTHQLLEYDVDLEASPLERYANVYFDFLQRRGERGLKAFQETYQAWHARLRSALPEIFGANETQKQQRWWEALRRGHPVAAAELYGLSQRLGSDVAGDVAALATAVSLYPLLIISPKVRQCQGGPRFFGEEMPKNVPDIHYWEQLQ</sequence>